<dbReference type="SUPFAM" id="SSF51011">
    <property type="entry name" value="Glycosyl hydrolase domain"/>
    <property type="match status" value="1"/>
</dbReference>
<dbReference type="SUPFAM" id="SSF57492">
    <property type="entry name" value="Trefoil"/>
    <property type="match status" value="1"/>
</dbReference>
<dbReference type="InterPro" id="IPR017957">
    <property type="entry name" value="P_trefoil_CS"/>
</dbReference>
<dbReference type="SUPFAM" id="SSF51445">
    <property type="entry name" value="(Trans)glycosidases"/>
    <property type="match status" value="1"/>
</dbReference>
<evidence type="ECO:0000256" key="6">
    <source>
        <dbReference type="RuleBase" id="RU361185"/>
    </source>
</evidence>
<comment type="subcellular location">
    <subcellularLocation>
        <location evidence="1">Endomembrane system</location>
    </subcellularLocation>
</comment>
<evidence type="ECO:0000256" key="2">
    <source>
        <dbReference type="ARBA" id="ARBA00007806"/>
    </source>
</evidence>
<dbReference type="InterPro" id="IPR013780">
    <property type="entry name" value="Glyco_hydro_b"/>
</dbReference>
<keyword evidence="7" id="KW-1133">Transmembrane helix</keyword>
<evidence type="ECO:0000313" key="9">
    <source>
        <dbReference type="Proteomes" id="UP000694941"/>
    </source>
</evidence>
<sequence>MASKFSSDKLPLIGEELVGFSKEYFPATQTFQTRSSSKKLKICVLIIFLMLMPLVYFILMGMDDFNFQSRLAEKPVTFVIVEGLEEKYAQIDSSYTSLFLNKIQTIFFTVKNFTHVFLFVLGNTSENYFKEQEENYVSVIEVAPHLSNEPQCTSISNLEKFDCYPDPGVSESSCVARGCCWKPIENHSLSGKNVPLNTPYCYYPANYKGYCVQSSGETPTRTQARFKRNTPSGFPNDVKEIEVDVISYDDQRLRIKVTDPSRKRFVVPIPEIPNKEEGFSPDYQVHLNTTTGELKVTRKQKGTVIFDTDISRLVFADQFIELSTRLASHFIYGIGEQKDHFLRPTNWTRYTLFNRDQAPVEHMNLYGSHPFYLVMEEDGNSHGVFLFNSNAMDVILQPTPALTFRTIGGILDLFIFSGPTPADVIKQYVNLIGRPIMPPYWSLGFHLCRYGYKSVNVTRATWERTRKAKIPFDVQWNDIDYMERNNDFTYNQQAFKELPAFVNEIHNAGMHYVVMFDPGISSGEEPGTYPPYDQGLQMDIFVKNSTGQIFEGKVWNYKLAVFPDFTDLRTVDYWTDQFQNFHKEINFDGAWIDMNEPSNFYNGQKDGCPKDSPLEHPPYIPGNDPLCTKTFCMTVQHNLSVHYNVHNLYGFFETIATNIALVRTREQKRPFIISRSTFPGQGYFGGHWDGDIFSSWDHMRWTIPSILNFNMFGIPMVGSDICGFNGNTTEELCARWSALGAFYPFSRNHNSDEQIEQDPVALGPLVVTAARNALTMRYYLLPFLYTLFFRSHTAAETVVRPLFFEYPEDKNTYTVETQFFWGSALMVIPALYEKVSTVTAYFPADTWYDFYTGTSRLSTGQNFTLDAPMDKINLAVRGGVIIPSQEPNDTTTASRKNPFHLLVALDKNGRACGELYWDDGDSLDTYSRGEYNLIVFEAEKNRVTSQFRRSGYETAMPLRRVRVFGVSFRPTSVHVNGVAVHFQYLDITKVLEIEVLKVSLLNPLDISWK</sequence>
<keyword evidence="3 7" id="KW-0472">Membrane</keyword>
<dbReference type="PROSITE" id="PS51448">
    <property type="entry name" value="P_TREFOIL_2"/>
    <property type="match status" value="1"/>
</dbReference>
<evidence type="ECO:0000313" key="10">
    <source>
        <dbReference type="RefSeq" id="XP_013773334.1"/>
    </source>
</evidence>
<dbReference type="InterPro" id="IPR000322">
    <property type="entry name" value="Glyco_hydro_31_TIM"/>
</dbReference>
<dbReference type="Gene3D" id="2.60.40.1180">
    <property type="entry name" value="Golgi alpha-mannosidase II"/>
    <property type="match status" value="2"/>
</dbReference>
<comment type="caution">
    <text evidence="5">Lacks conserved residue(s) required for the propagation of feature annotation.</text>
</comment>
<dbReference type="Gene3D" id="3.20.20.80">
    <property type="entry name" value="Glycosidases"/>
    <property type="match status" value="1"/>
</dbReference>
<dbReference type="InterPro" id="IPR011013">
    <property type="entry name" value="Gal_mutarotase_sf_dom"/>
</dbReference>
<evidence type="ECO:0000256" key="5">
    <source>
        <dbReference type="PROSITE-ProRule" id="PRU00779"/>
    </source>
</evidence>
<comment type="similarity">
    <text evidence="2 6">Belongs to the glycosyl hydrolase 31 family.</text>
</comment>
<protein>
    <submittedName>
        <fullName evidence="10">Lysosomal alpha-glucosidase-like</fullName>
    </submittedName>
</protein>
<dbReference type="CDD" id="cd06602">
    <property type="entry name" value="GH31_MGAM_SI_GAA"/>
    <property type="match status" value="1"/>
</dbReference>
<dbReference type="SMART" id="SM00018">
    <property type="entry name" value="PD"/>
    <property type="match status" value="1"/>
</dbReference>
<feature type="transmembrane region" description="Helical" evidence="7">
    <location>
        <begin position="42"/>
        <end position="62"/>
    </location>
</feature>
<keyword evidence="6" id="KW-0378">Hydrolase</keyword>
<evidence type="ECO:0000259" key="8">
    <source>
        <dbReference type="PROSITE" id="PS51448"/>
    </source>
</evidence>
<keyword evidence="7" id="KW-0812">Transmembrane</keyword>
<dbReference type="GeneID" id="106458373"/>
<dbReference type="InterPro" id="IPR000519">
    <property type="entry name" value="P_trefoil_dom"/>
</dbReference>
<dbReference type="Pfam" id="PF13802">
    <property type="entry name" value="Gal_mutarotas_2"/>
    <property type="match status" value="1"/>
</dbReference>
<keyword evidence="6" id="KW-0326">Glycosidase</keyword>
<dbReference type="SUPFAM" id="SSF74650">
    <property type="entry name" value="Galactose mutarotase-like"/>
    <property type="match status" value="1"/>
</dbReference>
<dbReference type="Proteomes" id="UP000694941">
    <property type="component" value="Unplaced"/>
</dbReference>
<dbReference type="CDD" id="cd00111">
    <property type="entry name" value="Trefoil"/>
    <property type="match status" value="1"/>
</dbReference>
<dbReference type="Pfam" id="PF01055">
    <property type="entry name" value="Glyco_hydro_31_2nd"/>
    <property type="match status" value="1"/>
</dbReference>
<gene>
    <name evidence="10" type="primary">LOC106458373</name>
</gene>
<evidence type="ECO:0000256" key="3">
    <source>
        <dbReference type="ARBA" id="ARBA00023136"/>
    </source>
</evidence>
<dbReference type="InterPro" id="IPR044913">
    <property type="entry name" value="P_trefoil_dom_sf"/>
</dbReference>
<organism evidence="9 10">
    <name type="scientific">Limulus polyphemus</name>
    <name type="common">Atlantic horseshoe crab</name>
    <dbReference type="NCBI Taxonomy" id="6850"/>
    <lineage>
        <taxon>Eukaryota</taxon>
        <taxon>Metazoa</taxon>
        <taxon>Ecdysozoa</taxon>
        <taxon>Arthropoda</taxon>
        <taxon>Chelicerata</taxon>
        <taxon>Merostomata</taxon>
        <taxon>Xiphosura</taxon>
        <taxon>Limulidae</taxon>
        <taxon>Limulus</taxon>
    </lineage>
</organism>
<dbReference type="PANTHER" id="PTHR22762">
    <property type="entry name" value="ALPHA-GLUCOSIDASE"/>
    <property type="match status" value="1"/>
</dbReference>
<keyword evidence="4" id="KW-1015">Disulfide bond</keyword>
<dbReference type="Gene3D" id="2.60.40.1760">
    <property type="entry name" value="glycosyl hydrolase (family 31)"/>
    <property type="match status" value="1"/>
</dbReference>
<evidence type="ECO:0000256" key="7">
    <source>
        <dbReference type="SAM" id="Phobius"/>
    </source>
</evidence>
<keyword evidence="9" id="KW-1185">Reference proteome</keyword>
<dbReference type="Pfam" id="PF21365">
    <property type="entry name" value="Glyco_hydro_31_3rd"/>
    <property type="match status" value="1"/>
</dbReference>
<dbReference type="InterPro" id="IPR017853">
    <property type="entry name" value="GH"/>
</dbReference>
<dbReference type="PANTHER" id="PTHR22762:SF131">
    <property type="entry name" value="GLYCOSIDE HYDROLASE FAMILY 31 N-TERMINAL DOMAIN-CONTAINING PROTEIN"/>
    <property type="match status" value="1"/>
</dbReference>
<feature type="domain" description="P-type" evidence="8">
    <location>
        <begin position="150"/>
        <end position="205"/>
    </location>
</feature>
<accession>A0ABM1B2A2</accession>
<name>A0ABM1B2A2_LIMPO</name>
<dbReference type="InterPro" id="IPR025887">
    <property type="entry name" value="Glyco_hydro_31_N_dom"/>
</dbReference>
<dbReference type="Pfam" id="PF00088">
    <property type="entry name" value="Trefoil"/>
    <property type="match status" value="1"/>
</dbReference>
<dbReference type="RefSeq" id="XP_013773334.1">
    <property type="nucleotide sequence ID" value="XM_013917880.2"/>
</dbReference>
<dbReference type="Gene3D" id="4.10.110.10">
    <property type="entry name" value="Spasmolytic Protein, domain 1"/>
    <property type="match status" value="1"/>
</dbReference>
<proteinExistence type="inferred from homology"/>
<evidence type="ECO:0000256" key="1">
    <source>
        <dbReference type="ARBA" id="ARBA00004308"/>
    </source>
</evidence>
<dbReference type="PROSITE" id="PS00025">
    <property type="entry name" value="P_TREFOIL_1"/>
    <property type="match status" value="1"/>
</dbReference>
<reference evidence="10" key="1">
    <citation type="submission" date="2025-08" db="UniProtKB">
        <authorList>
            <consortium name="RefSeq"/>
        </authorList>
    </citation>
    <scope>IDENTIFICATION</scope>
    <source>
        <tissue evidence="10">Muscle</tissue>
    </source>
</reference>
<dbReference type="CDD" id="cd14752">
    <property type="entry name" value="GH31_N"/>
    <property type="match status" value="1"/>
</dbReference>
<evidence type="ECO:0000256" key="4">
    <source>
        <dbReference type="ARBA" id="ARBA00023157"/>
    </source>
</evidence>
<dbReference type="InterPro" id="IPR048395">
    <property type="entry name" value="Glyco_hydro_31_C"/>
</dbReference>